<evidence type="ECO:0000313" key="2">
    <source>
        <dbReference type="EMBL" id="SCZ81831.1"/>
    </source>
</evidence>
<dbReference type="Proteomes" id="UP000199208">
    <property type="component" value="Unassembled WGS sequence"/>
</dbReference>
<dbReference type="GO" id="GO:0016853">
    <property type="term" value="F:isomerase activity"/>
    <property type="evidence" value="ECO:0007669"/>
    <property type="project" value="UniProtKB-KW"/>
</dbReference>
<keyword evidence="2" id="KW-0413">Isomerase</keyword>
<name>A0A1G5S7Y7_9FIRM</name>
<keyword evidence="3" id="KW-1185">Reference proteome</keyword>
<dbReference type="InterPro" id="IPR050312">
    <property type="entry name" value="IolE/XylAMocC-like"/>
</dbReference>
<feature type="domain" description="Xylose isomerase-like TIM barrel" evidence="1">
    <location>
        <begin position="36"/>
        <end position="253"/>
    </location>
</feature>
<dbReference type="PANTHER" id="PTHR12110">
    <property type="entry name" value="HYDROXYPYRUVATE ISOMERASE"/>
    <property type="match status" value="1"/>
</dbReference>
<gene>
    <name evidence="2" type="ORF">SAMN03080599_03076</name>
</gene>
<dbReference type="RefSeq" id="WP_330387179.1">
    <property type="nucleotide sequence ID" value="NZ_FMWL01000024.1"/>
</dbReference>
<sequence>MNQNYWQSYNQKSMLKNKAGIFSWYGFVMPFEKRIELIRQAGFGATSLWWEDEDMPYPTKREDMPRLVREAGLFLENIHVPFNDSDALWSENNKDRETVVKRHLEWLQDCAQHQIPMMVMHLSDRPDSEASMRQGLKSLEVLTRAAEALGVVIAVENTRHNDRVRFILESLPSESLGFCFDSSHHLLTDRGCFKLLEDFGSRLAATHISDNDGLEDRHWLPGHGVIDWQGVSRAFPLGYSGCLTLEVSPTQEERQGTPQAFLERAYQRVAAVGGLIAETRGPEIK</sequence>
<dbReference type="PANTHER" id="PTHR12110:SF21">
    <property type="entry name" value="XYLOSE ISOMERASE-LIKE TIM BARREL DOMAIN-CONTAINING PROTEIN"/>
    <property type="match status" value="1"/>
</dbReference>
<reference evidence="2 3" key="1">
    <citation type="submission" date="2016-10" db="EMBL/GenBank/DDBJ databases">
        <authorList>
            <person name="de Groot N.N."/>
        </authorList>
    </citation>
    <scope>NUCLEOTIDE SEQUENCE [LARGE SCALE GENOMIC DNA]</scope>
    <source>
        <strain evidence="2 3">DSM 2784</strain>
    </source>
</reference>
<dbReference type="InterPro" id="IPR013022">
    <property type="entry name" value="Xyl_isomerase-like_TIM-brl"/>
</dbReference>
<dbReference type="STRING" id="1120920.SAMN03080599_03076"/>
<evidence type="ECO:0000313" key="3">
    <source>
        <dbReference type="Proteomes" id="UP000199208"/>
    </source>
</evidence>
<evidence type="ECO:0000259" key="1">
    <source>
        <dbReference type="Pfam" id="PF01261"/>
    </source>
</evidence>
<accession>A0A1G5S7Y7</accession>
<proteinExistence type="predicted"/>
<dbReference type="AlphaFoldDB" id="A0A1G5S7Y7"/>
<dbReference type="EMBL" id="FMWL01000024">
    <property type="protein sequence ID" value="SCZ81831.1"/>
    <property type="molecule type" value="Genomic_DNA"/>
</dbReference>
<dbReference type="Gene3D" id="3.20.20.150">
    <property type="entry name" value="Divalent-metal-dependent TIM barrel enzymes"/>
    <property type="match status" value="1"/>
</dbReference>
<dbReference type="InterPro" id="IPR036237">
    <property type="entry name" value="Xyl_isomerase-like_sf"/>
</dbReference>
<dbReference type="SUPFAM" id="SSF51658">
    <property type="entry name" value="Xylose isomerase-like"/>
    <property type="match status" value="1"/>
</dbReference>
<protein>
    <submittedName>
        <fullName evidence="2">Sugar phosphate isomerase/epimerase</fullName>
    </submittedName>
</protein>
<dbReference type="Pfam" id="PF01261">
    <property type="entry name" value="AP_endonuc_2"/>
    <property type="match status" value="1"/>
</dbReference>
<organism evidence="2 3">
    <name type="scientific">Acidaminobacter hydrogenoformans DSM 2784</name>
    <dbReference type="NCBI Taxonomy" id="1120920"/>
    <lineage>
        <taxon>Bacteria</taxon>
        <taxon>Bacillati</taxon>
        <taxon>Bacillota</taxon>
        <taxon>Clostridia</taxon>
        <taxon>Peptostreptococcales</taxon>
        <taxon>Acidaminobacteraceae</taxon>
        <taxon>Acidaminobacter</taxon>
    </lineage>
</organism>